<feature type="domain" description="Nephrocystin 3-like N-terminal" evidence="7">
    <location>
        <begin position="327"/>
        <end position="489"/>
    </location>
</feature>
<dbReference type="InterPro" id="IPR012908">
    <property type="entry name" value="PGAP1-ab_dom-like"/>
</dbReference>
<comment type="function">
    <text evidence="1 4">Involved in inositol deacylation of GPI-anchored proteins which plays important roles in the quality control and ER-associated degradation of GPI-anchored proteins.</text>
</comment>
<dbReference type="GO" id="GO:0016788">
    <property type="term" value="F:hydrolase activity, acting on ester bonds"/>
    <property type="evidence" value="ECO:0007669"/>
    <property type="project" value="InterPro"/>
</dbReference>
<dbReference type="PANTHER" id="PTHR10039">
    <property type="entry name" value="AMELOGENIN"/>
    <property type="match status" value="1"/>
</dbReference>
<name>A0A317VME4_9EURO</name>
<keyword evidence="4" id="KW-0256">Endoplasmic reticulum</keyword>
<evidence type="ECO:0000256" key="3">
    <source>
        <dbReference type="ARBA" id="ARBA00022737"/>
    </source>
</evidence>
<keyword evidence="3" id="KW-0677">Repeat</keyword>
<dbReference type="SUPFAM" id="SSF50978">
    <property type="entry name" value="WD40 repeat-like"/>
    <property type="match status" value="2"/>
</dbReference>
<dbReference type="InterPro" id="IPR056884">
    <property type="entry name" value="NPHP3-like_N"/>
</dbReference>
<evidence type="ECO:0000256" key="4">
    <source>
        <dbReference type="RuleBase" id="RU365011"/>
    </source>
</evidence>
<dbReference type="SUPFAM" id="SSF53474">
    <property type="entry name" value="alpha/beta-Hydrolases"/>
    <property type="match status" value="1"/>
</dbReference>
<dbReference type="GO" id="GO:0015031">
    <property type="term" value="P:protein transport"/>
    <property type="evidence" value="ECO:0007669"/>
    <property type="project" value="UniProtKB-KW"/>
</dbReference>
<accession>A0A317VME4</accession>
<keyword evidence="9" id="KW-1185">Reference proteome</keyword>
<dbReference type="GO" id="GO:0005789">
    <property type="term" value="C:endoplasmic reticulum membrane"/>
    <property type="evidence" value="ECO:0007669"/>
    <property type="project" value="UniProtKB-SubCell"/>
</dbReference>
<evidence type="ECO:0000259" key="5">
    <source>
        <dbReference type="Pfam" id="PF07819"/>
    </source>
</evidence>
<comment type="similarity">
    <text evidence="4">Belongs to the GPI inositol-deacylase family.</text>
</comment>
<dbReference type="SUPFAM" id="SSF52540">
    <property type="entry name" value="P-loop containing nucleoside triphosphate hydrolases"/>
    <property type="match status" value="1"/>
</dbReference>
<keyword evidence="4" id="KW-0813">Transport</keyword>
<dbReference type="RefSeq" id="XP_025397190.1">
    <property type="nucleotide sequence ID" value="XM_025546783.1"/>
</dbReference>
<evidence type="ECO:0000256" key="1">
    <source>
        <dbReference type="ARBA" id="ARBA00003496"/>
    </source>
</evidence>
<feature type="domain" description="GPI inositol-deacylase PGAP1-like alpha/beta" evidence="5">
    <location>
        <begin position="42"/>
        <end position="170"/>
    </location>
</feature>
<keyword evidence="4" id="KW-0378">Hydrolase</keyword>
<sequence length="1536" mass="171310">MTIYNAHRGANFFHPSQTHIDDWKGSLGLTLLHSPPSPLIDIIFVHGLGGGSRKTWSKSPSISDFWPQSWLPNDPAFAHVRIHTFGYDSDWANGKRNCMNIHHFARSLLGELFTSPCIANSDTSIVLVGHSMGGLVIKKAYILASQDPMYGELARRIQAIFFFGTPHRGSDSAKLLENILRITYSPREYVSELKKGSAVLQAINDEFRKYVDGVELWSLYETQKLAIGPLGVLIVDPGSATLGYPEEHRIPLHADHRSVCKFETTADPNYVTARNALALAVSGLEKQVLDFRETSLRSQLDHLQGYLGVRESLEDSLMLVEDTRMAGTCEWLASRSEFLSWKDFDADGSDILWLNAKPGSGKTVLTGYAIRQLQSSSADCSFYFFRHGEKLKSQLGSCLRSLAFQMACQDDEVRSLLSHMQKNGTKLDSDDGRIIWRTLFLNGIFKLKLRSQYWVIDALDECTDLSTGLETVLATLNKSIPLRVLFTSRSTPEIARYFAALGDGACQSVSITTEDTLPDVRRLLQERVKLLGFKGDERALLVDRIVEKSQGSFLWTSLVIKDLSECHSDHEINQVLEEVPRNMELYYQRSLDLMAHSNRGKDLSKAILMWTVCATRPLGTDELQFALGLDIEERFPNLRNSIVTLCGHLVTVDKYERVQLAHETVREFLLGLDPTSEFAIDREESHTRIARACLVYLTGEEMKPPRTRRGAIASARKRAPLSVYACSAFAYHLGQASPAADDVFELVGQFLKANVLSWIELIAQSMTLAPLISTARGLKLYFDACTTHRSQSDSSMKMIKGWTTDLVRIAARYADALTVSPSAIYSLLRPFCPTESTAHKTVIPGKSISVTGQLSSQWEDCLSCIELRHGRATALCYGKEFFAVGLFSGSVTVYHATSCQEHKSFHHGEMVLFVQIMSKRELLISCGLKTVRVWDIRSGQTVHNFKAPPRPIEMILHNDLLVLASSRNFLVTWELGNNGVQRRPGRHWNYRDEIGPNTHRWPCAISISVGHQMLAVAYPRKPVILWDLQEDAYYGACGKRGVSGATSADPIAALVFNPNPAIDRLAVAYQDGDLVLLDPFQDEVIIQLRSHCQNLTASPDGHLLAAVMGSGIIHVYEFETLSLLYRVKLSKTYIKQIAFCPDGFRFADIRGSHCNVWEPPGLLQDLASSSEDAPKVIESATTDAKGEITGIVIHASGAAICSGDDGSVSLYDSDCGMQRRTLYRHKCAVRFLTVSHSNIIMSVDVANVILTWKLEKAEQGWVAGEKLFESRLDCGVAVTQILSTDVAQKFILSTRQSDHLWNMRGEEQSERVPDRPGTRKWFDHPHEEHLVICLDDTEARIYTWTDWSEIASVDLTIDMTGLQIKRVIPCMSANTTHLLLETSELDGPPQSRGVCLLDAAPLASEPESSSHDGFEIITLDQDDLDTSMDKSSNAVLMQSLSRKTAVLGHHVAHIIGLRGPNKVVFLDTRSWVSTVDLDEPDDSRILYVRHFFVPHEWFAGMRNIIVALDQRDVLIARNSDLAVVRGGFEYAQVVAA</sequence>
<keyword evidence="4" id="KW-0472">Membrane</keyword>
<evidence type="ECO:0000259" key="7">
    <source>
        <dbReference type="Pfam" id="PF24883"/>
    </source>
</evidence>
<dbReference type="InterPro" id="IPR027417">
    <property type="entry name" value="P-loop_NTPase"/>
</dbReference>
<dbReference type="Gene3D" id="2.130.10.10">
    <property type="entry name" value="YVTN repeat-like/Quinoprotein amine dehydrogenase"/>
    <property type="match status" value="2"/>
</dbReference>
<dbReference type="InterPro" id="IPR036322">
    <property type="entry name" value="WD40_repeat_dom_sf"/>
</dbReference>
<dbReference type="Gene3D" id="3.40.50.1820">
    <property type="entry name" value="alpha/beta hydrolase"/>
    <property type="match status" value="1"/>
</dbReference>
<dbReference type="InterPro" id="IPR015943">
    <property type="entry name" value="WD40/YVTN_repeat-like_dom_sf"/>
</dbReference>
<feature type="domain" description="GPI inositol-deacylase winged helix" evidence="6">
    <location>
        <begin position="591"/>
        <end position="681"/>
    </location>
</feature>
<dbReference type="Pfam" id="PF24883">
    <property type="entry name" value="NPHP3_N"/>
    <property type="match status" value="1"/>
</dbReference>
<dbReference type="VEuPathDB" id="FungiDB:BO70DRAFT_398477"/>
<evidence type="ECO:0000313" key="8">
    <source>
        <dbReference type="EMBL" id="PWY75065.1"/>
    </source>
</evidence>
<dbReference type="Proteomes" id="UP000247233">
    <property type="component" value="Unassembled WGS sequence"/>
</dbReference>
<comment type="subcellular location">
    <subcellularLocation>
        <location evidence="4">Endoplasmic reticulum membrane</location>
    </subcellularLocation>
</comment>
<proteinExistence type="inferred from homology"/>
<dbReference type="InterPro" id="IPR001680">
    <property type="entry name" value="WD40_rpt"/>
</dbReference>
<dbReference type="InterPro" id="IPR029058">
    <property type="entry name" value="AB_hydrolase_fold"/>
</dbReference>
<dbReference type="EC" id="3.1.-.-" evidence="4"/>
<gene>
    <name evidence="8" type="ORF">BO70DRAFT_398477</name>
</gene>
<dbReference type="Pfam" id="PF07819">
    <property type="entry name" value="PGAP1"/>
    <property type="match status" value="1"/>
</dbReference>
<reference evidence="8 9" key="1">
    <citation type="submission" date="2016-12" db="EMBL/GenBank/DDBJ databases">
        <title>The genomes of Aspergillus section Nigri reveals drivers in fungal speciation.</title>
        <authorList>
            <consortium name="DOE Joint Genome Institute"/>
            <person name="Vesth T.C."/>
            <person name="Nybo J."/>
            <person name="Theobald S."/>
            <person name="Brandl J."/>
            <person name="Frisvad J.C."/>
            <person name="Nielsen K.F."/>
            <person name="Lyhne E.K."/>
            <person name="Kogle M.E."/>
            <person name="Kuo A."/>
            <person name="Riley R."/>
            <person name="Clum A."/>
            <person name="Nolan M."/>
            <person name="Lipzen A."/>
            <person name="Salamov A."/>
            <person name="Henrissat B."/>
            <person name="Wiebenga A."/>
            <person name="De Vries R.P."/>
            <person name="Grigoriev I.V."/>
            <person name="Mortensen U.H."/>
            <person name="Andersen M.R."/>
            <person name="Baker S.E."/>
        </authorList>
    </citation>
    <scope>NUCLEOTIDE SEQUENCE [LARGE SCALE GENOMIC DNA]</scope>
    <source>
        <strain evidence="8 9">CBS 117.55</strain>
    </source>
</reference>
<evidence type="ECO:0000313" key="9">
    <source>
        <dbReference type="Proteomes" id="UP000247233"/>
    </source>
</evidence>
<dbReference type="GeneID" id="37069020"/>
<organism evidence="8 9">
    <name type="scientific">Aspergillus heteromorphus CBS 117.55</name>
    <dbReference type="NCBI Taxonomy" id="1448321"/>
    <lineage>
        <taxon>Eukaryota</taxon>
        <taxon>Fungi</taxon>
        <taxon>Dikarya</taxon>
        <taxon>Ascomycota</taxon>
        <taxon>Pezizomycotina</taxon>
        <taxon>Eurotiomycetes</taxon>
        <taxon>Eurotiomycetidae</taxon>
        <taxon>Eurotiales</taxon>
        <taxon>Aspergillaceae</taxon>
        <taxon>Aspergillus</taxon>
        <taxon>Aspergillus subgen. Circumdati</taxon>
    </lineage>
</organism>
<dbReference type="Pfam" id="PF22939">
    <property type="entry name" value="WHD_GPIID"/>
    <property type="match status" value="1"/>
</dbReference>
<protein>
    <recommendedName>
        <fullName evidence="2 4">GPI inositol-deacylase</fullName>
        <ecNumber evidence="4">3.1.-.-</ecNumber>
    </recommendedName>
</protein>
<dbReference type="OrthoDB" id="194358at2759"/>
<keyword evidence="4" id="KW-0653">Protein transport</keyword>
<dbReference type="PANTHER" id="PTHR10039:SF16">
    <property type="entry name" value="GPI INOSITOL-DEACYLASE"/>
    <property type="match status" value="1"/>
</dbReference>
<dbReference type="InterPro" id="IPR054471">
    <property type="entry name" value="GPIID_WHD"/>
</dbReference>
<dbReference type="EMBL" id="MSFL01000022">
    <property type="protein sequence ID" value="PWY75065.1"/>
    <property type="molecule type" value="Genomic_DNA"/>
</dbReference>
<evidence type="ECO:0000256" key="2">
    <source>
        <dbReference type="ARBA" id="ARBA00015856"/>
    </source>
</evidence>
<comment type="caution">
    <text evidence="8">The sequence shown here is derived from an EMBL/GenBank/DDBJ whole genome shotgun (WGS) entry which is preliminary data.</text>
</comment>
<dbReference type="SMART" id="SM00320">
    <property type="entry name" value="WD40"/>
    <property type="match status" value="4"/>
</dbReference>
<evidence type="ECO:0000259" key="6">
    <source>
        <dbReference type="Pfam" id="PF22939"/>
    </source>
</evidence>